<dbReference type="CDD" id="cd01647">
    <property type="entry name" value="RT_LTR"/>
    <property type="match status" value="1"/>
</dbReference>
<dbReference type="InParanoid" id="A0A1X7UPP0"/>
<evidence type="ECO:0000313" key="2">
    <source>
        <dbReference type="EnsemblMetazoa" id="Aqu2.1.29728_001"/>
    </source>
</evidence>
<dbReference type="InterPro" id="IPR051320">
    <property type="entry name" value="Viral_Replic_Matur_Polypro"/>
</dbReference>
<evidence type="ECO:0000259" key="1">
    <source>
        <dbReference type="PROSITE" id="PS50878"/>
    </source>
</evidence>
<dbReference type="InterPro" id="IPR043502">
    <property type="entry name" value="DNA/RNA_pol_sf"/>
</dbReference>
<dbReference type="InterPro" id="IPR000477">
    <property type="entry name" value="RT_dom"/>
</dbReference>
<accession>A0A1X7UPP0</accession>
<dbReference type="SUPFAM" id="SSF56672">
    <property type="entry name" value="DNA/RNA polymerases"/>
    <property type="match status" value="1"/>
</dbReference>
<dbReference type="PANTHER" id="PTHR33064">
    <property type="entry name" value="POL PROTEIN"/>
    <property type="match status" value="1"/>
</dbReference>
<name>A0A1X7UPP0_AMPQE</name>
<dbReference type="InterPro" id="IPR043128">
    <property type="entry name" value="Rev_trsase/Diguanyl_cyclase"/>
</dbReference>
<dbReference type="Pfam" id="PF00078">
    <property type="entry name" value="RVT_1"/>
    <property type="match status" value="1"/>
</dbReference>
<sequence length="140" mass="16107">MPFGLRNAAETFQRFIDRVLHGLTFTYAYIDDVLVASTNEEEHKKHFTLVFESFRDYGVVINPNKCELGKPSLELLGHIVDKNGIRPVDSKVAAVKNFLCPKTQRQLQKFLGMTNFYHRFLPNVAKILNPLHPTPHSYSF</sequence>
<dbReference type="EnsemblMetazoa" id="Aqu2.1.29728_001">
    <property type="protein sequence ID" value="Aqu2.1.29728_001"/>
    <property type="gene ID" value="Aqu2.1.29728"/>
</dbReference>
<dbReference type="PROSITE" id="PS50878">
    <property type="entry name" value="RT_POL"/>
    <property type="match status" value="1"/>
</dbReference>
<dbReference type="FunFam" id="3.30.70.270:FF:000003">
    <property type="entry name" value="Transposon Ty3-G Gag-Pol polyprotein"/>
    <property type="match status" value="1"/>
</dbReference>
<dbReference type="AlphaFoldDB" id="A0A1X7UPP0"/>
<proteinExistence type="predicted"/>
<dbReference type="Gene3D" id="3.30.70.270">
    <property type="match status" value="2"/>
</dbReference>
<protein>
    <recommendedName>
        <fullName evidence="1">Reverse transcriptase domain-containing protein</fullName>
    </recommendedName>
</protein>
<feature type="domain" description="Reverse transcriptase" evidence="1">
    <location>
        <begin position="1"/>
        <end position="80"/>
    </location>
</feature>
<organism evidence="2">
    <name type="scientific">Amphimedon queenslandica</name>
    <name type="common">Sponge</name>
    <dbReference type="NCBI Taxonomy" id="400682"/>
    <lineage>
        <taxon>Eukaryota</taxon>
        <taxon>Metazoa</taxon>
        <taxon>Porifera</taxon>
        <taxon>Demospongiae</taxon>
        <taxon>Heteroscleromorpha</taxon>
        <taxon>Haplosclerida</taxon>
        <taxon>Niphatidae</taxon>
        <taxon>Amphimedon</taxon>
    </lineage>
</organism>
<dbReference type="PANTHER" id="PTHR33064:SF29">
    <property type="entry name" value="PEPTIDASE A2 DOMAIN-CONTAINING PROTEIN-RELATED"/>
    <property type="match status" value="1"/>
</dbReference>
<reference evidence="2" key="1">
    <citation type="submission" date="2017-05" db="UniProtKB">
        <authorList>
            <consortium name="EnsemblMetazoa"/>
        </authorList>
    </citation>
    <scope>IDENTIFICATION</scope>
</reference>
<dbReference type="OrthoDB" id="41323at2759"/>
<dbReference type="eggNOG" id="KOG0017">
    <property type="taxonomic scope" value="Eukaryota"/>
</dbReference>